<dbReference type="PANTHER" id="PTHR34407">
    <property type="entry name" value="EXPRESSED PROTEIN"/>
    <property type="match status" value="1"/>
</dbReference>
<reference evidence="1" key="1">
    <citation type="submission" date="2021-01" db="EMBL/GenBank/DDBJ databases">
        <authorList>
            <person name="Corre E."/>
            <person name="Pelletier E."/>
            <person name="Niang G."/>
            <person name="Scheremetjew M."/>
            <person name="Finn R."/>
            <person name="Kale V."/>
            <person name="Holt S."/>
            <person name="Cochrane G."/>
            <person name="Meng A."/>
            <person name="Brown T."/>
            <person name="Cohen L."/>
        </authorList>
    </citation>
    <scope>NUCLEOTIDE SEQUENCE</scope>
    <source>
        <strain evidence="1">PLY182g</strain>
    </source>
</reference>
<dbReference type="EMBL" id="HBEY01013519">
    <property type="protein sequence ID" value="CAD8603222.1"/>
    <property type="molecule type" value="Transcribed_RNA"/>
</dbReference>
<name>A0A7S0L7P8_9EUKA</name>
<evidence type="ECO:0000313" key="1">
    <source>
        <dbReference type="EMBL" id="CAD8603222.1"/>
    </source>
</evidence>
<protein>
    <submittedName>
        <fullName evidence="1">Uncharacterized protein</fullName>
    </submittedName>
</protein>
<accession>A0A7S0L7P8</accession>
<gene>
    <name evidence="1" type="ORF">CPEL01642_LOCUS6557</name>
</gene>
<sequence>MAPWLELPAIEAFVRSLLSARSPPPVIIVLQISDWCRGSLRGSDKWARTAAEELRVCQHYGITCLSPREALEPLVQAREVSSRDIAGRRRLATAPAAPVLDCLHPVNSRGMAGVKLISMMLVNALVQARAQTRQQGVGPLLRSSSLLQAEAQRGVATRVTSRARGRALPTNLHAVNAAIGARKHAKCFSLSPTGFAGTQRVVIMPWQTSWCADDEASVRRAPRRQPLGEREGCATLAHDVAASSEGSWRRTAVGWGGGIRQPSCPSLEVPQTEYQAFLTHPPTRWMWCEHSLSPQQLQRKISPGVVALKPGSVLDLLLPDEGERGASTLRATLVFLRSYEGMGRVSLNCIHACSCAPELLDGHEVNQYVNASGFAEHEWEINLPAASQHDSPVKPIGAAQPLCAIRLRILSSTSSGGYKFKVRQVRLTY</sequence>
<dbReference type="PANTHER" id="PTHR34407:SF1">
    <property type="entry name" value="SGNH HYDROLASE-TYPE ESTERASE DOMAIN-CONTAINING PROTEIN"/>
    <property type="match status" value="1"/>
</dbReference>
<dbReference type="AlphaFoldDB" id="A0A7S0L7P8"/>
<organism evidence="1">
    <name type="scientific">Coccolithus braarudii</name>
    <dbReference type="NCBI Taxonomy" id="221442"/>
    <lineage>
        <taxon>Eukaryota</taxon>
        <taxon>Haptista</taxon>
        <taxon>Haptophyta</taxon>
        <taxon>Prymnesiophyceae</taxon>
        <taxon>Coccolithales</taxon>
        <taxon>Coccolithaceae</taxon>
        <taxon>Coccolithus</taxon>
    </lineage>
</organism>
<proteinExistence type="predicted"/>